<dbReference type="EMBL" id="JBHMCG010000007">
    <property type="protein sequence ID" value="MFB9571347.1"/>
    <property type="molecule type" value="Genomic_DNA"/>
</dbReference>
<keyword evidence="1" id="KW-0472">Membrane</keyword>
<evidence type="ECO:0000313" key="3">
    <source>
        <dbReference type="Proteomes" id="UP001589710"/>
    </source>
</evidence>
<reference evidence="2 3" key="1">
    <citation type="submission" date="2024-09" db="EMBL/GenBank/DDBJ databases">
        <authorList>
            <person name="Sun Q."/>
            <person name="Mori K."/>
        </authorList>
    </citation>
    <scope>NUCLEOTIDE SEQUENCE [LARGE SCALE GENOMIC DNA]</scope>
    <source>
        <strain evidence="2 3">JCM 3331</strain>
    </source>
</reference>
<sequence>MATYELAEGVLGAAANAALTAGPPLSSAPSPSRSTSFAGIAIWWATALAMSAPLAAGRI</sequence>
<organism evidence="2 3">
    <name type="scientific">Streptomyces yanii</name>
    <dbReference type="NCBI Taxonomy" id="78510"/>
    <lineage>
        <taxon>Bacteria</taxon>
        <taxon>Bacillati</taxon>
        <taxon>Actinomycetota</taxon>
        <taxon>Actinomycetes</taxon>
        <taxon>Kitasatosporales</taxon>
        <taxon>Streptomycetaceae</taxon>
        <taxon>Streptomyces</taxon>
    </lineage>
</organism>
<comment type="caution">
    <text evidence="2">The sequence shown here is derived from an EMBL/GenBank/DDBJ whole genome shotgun (WGS) entry which is preliminary data.</text>
</comment>
<evidence type="ECO:0000313" key="2">
    <source>
        <dbReference type="EMBL" id="MFB9571347.1"/>
    </source>
</evidence>
<accession>A0ABV5R0I2</accession>
<proteinExistence type="predicted"/>
<gene>
    <name evidence="2" type="ORF">ACFFTL_03040</name>
</gene>
<keyword evidence="3" id="KW-1185">Reference proteome</keyword>
<protein>
    <submittedName>
        <fullName evidence="2">Uncharacterized protein</fullName>
    </submittedName>
</protein>
<keyword evidence="1" id="KW-0812">Transmembrane</keyword>
<dbReference type="RefSeq" id="WP_345511031.1">
    <property type="nucleotide sequence ID" value="NZ_BAAAXD010000010.1"/>
</dbReference>
<evidence type="ECO:0000256" key="1">
    <source>
        <dbReference type="SAM" id="Phobius"/>
    </source>
</evidence>
<feature type="transmembrane region" description="Helical" evidence="1">
    <location>
        <begin position="37"/>
        <end position="56"/>
    </location>
</feature>
<name>A0ABV5R0I2_9ACTN</name>
<keyword evidence="1" id="KW-1133">Transmembrane helix</keyword>
<dbReference type="Proteomes" id="UP001589710">
    <property type="component" value="Unassembled WGS sequence"/>
</dbReference>